<dbReference type="GO" id="GO:0034451">
    <property type="term" value="C:centriolar satellite"/>
    <property type="evidence" value="ECO:0007669"/>
    <property type="project" value="TreeGrafter"/>
</dbReference>
<dbReference type="PANTHER" id="PTHR34031">
    <property type="entry name" value="CENTROSOMAL PROTEIN OF 162 KDA"/>
    <property type="match status" value="1"/>
</dbReference>
<feature type="region of interest" description="Disordered" evidence="10">
    <location>
        <begin position="1"/>
        <end position="48"/>
    </location>
</feature>
<sequence>MSGLKKTKTGETQVSSINGLMRRRADSELASGPYLNPGGPGLETLEEEEEKARFFARLEAGASSTLDYSKLNRELDSTSSTAAASLRKPEEAAGESEEDQRPATESISPARADSPNYSDHFEDEESEKEPPEKTLQMSSLVSKVSLYDSLESTDGRAPSRQHGVKDPAVSVVDKGQSYVQSGGSEMEAVQEAYRQISDAPSDTEERGEGWSSRPSPLASPLEHNRGDHLPASTNGSELPTAEELMRPIRPETRDLRSFTLQPTSTSGPGLDLRPGSVERRQAGVKPGPEAAPGGNRGSSGPTSPDAPLRRRVPSVREEVERLMEDQDLDHDSLTPFPSTQASRAKQKPQVSAVGRPSVSSTRKTTFTSALRGSKAKEEGRYATACRFSSPNRPAVRGKVRGKASPPATQRKPVARLVQRSPTPAKECLESNAGPRVNDDLIASVQSFAAFLQKQVGATGPQVAMATWDVNARKDTATGAQGLAESNVEECSVVEGLAQKERDHLAHKESDLHLRLEEMKMQHREELSALKQENYVLQSKVLSERMSTDMYTFSKEESSSQAAKRWGEAADPMTKERLQLLEKEAQQQETIIQGYHQENEKLYIEMKAQQSRSRATEEAMFAENQRLLNELRLAKEQLKMASGAPLNVCPMDHTRRMTQLLAQMEAIQKSEAKISEESRSLRQQNQALEVDLQLMKRERDLTAQVLSTSGDKGFELHVQEDRHREEVAALQKKLRWYAENQQLLDRDAARLRAATAETQQLKEQLENLKVEVRKSSSQQHSKAKTGDAKRIQALERQVKELEDILRRRHPNSLPALIYAAAAASGPGGGDATKTAPPTQVTSLLERKIERLEAELDSHKEEAKRGLRAMEQQFQRIKLHYEQQISELEQKLVQARDQESAACGAPPAPPAEGSELQRVMETHRRAELALQEHIQSLQQQLSRKAQPTEPERVRRSPSRHQVQSEAAFGVRIERLTQELAAKTRSVQELSRTVERLQRERKTLLSGPWPRGEGQRPANATRTRAVPPGNSQAGGGGGGGSGSSSGGGGGGVGGGAEEEEQEREERFPAAQYEKTYQPGAFAGSHITEVLEENEALRERLGRLEEGGEPDLALAQAQEELRRLKESAAEQLSSLAAKHRLELDQLRASHAQGHSSTRVAQLSNALNTQEVTSADTDTRVDSAAGLALCVLSFRIVVQHLREQVKESQGTKDALAVSKIREETLQNQLTRLLEELRQAKEAQSPELRHLRSLEAKVHSMELRHTERENQLKQLIGQARPVGEAEQQAEVERWKRLAQGRGREVEAFRLELDAILDVLRELHRQGVAFPTPAPPLLNAPPVAAGYEWRYEYYEYEEPVSFEGLAAHQCE</sequence>
<feature type="compositionally biased region" description="Polar residues" evidence="10">
    <location>
        <begin position="357"/>
        <end position="370"/>
    </location>
</feature>
<feature type="region of interest" description="Disordered" evidence="10">
    <location>
        <begin position="998"/>
        <end position="1063"/>
    </location>
</feature>
<evidence type="ECO:0000256" key="1">
    <source>
        <dbReference type="ARBA" id="ARBA00004114"/>
    </source>
</evidence>
<feature type="region of interest" description="Disordered" evidence="10">
    <location>
        <begin position="65"/>
        <end position="433"/>
    </location>
</feature>
<evidence type="ECO:0000256" key="7">
    <source>
        <dbReference type="ARBA" id="ARBA00023054"/>
    </source>
</evidence>
<feature type="compositionally biased region" description="Basic and acidic residues" evidence="10">
    <location>
        <begin position="314"/>
        <end position="332"/>
    </location>
</feature>
<evidence type="ECO:0000256" key="6">
    <source>
        <dbReference type="ARBA" id="ARBA00022794"/>
    </source>
</evidence>
<dbReference type="GO" id="GO:0005879">
    <property type="term" value="C:axonemal microtubule"/>
    <property type="evidence" value="ECO:0007669"/>
    <property type="project" value="TreeGrafter"/>
</dbReference>
<proteinExistence type="inferred from homology"/>
<evidence type="ECO:0000256" key="3">
    <source>
        <dbReference type="ARBA" id="ARBA00021406"/>
    </source>
</evidence>
<name>A0AA47P5E3_MERPO</name>
<keyword evidence="4" id="KW-0963">Cytoplasm</keyword>
<evidence type="ECO:0000256" key="4">
    <source>
        <dbReference type="ARBA" id="ARBA00022490"/>
    </source>
</evidence>
<feature type="compositionally biased region" description="Gly residues" evidence="10">
    <location>
        <begin position="1029"/>
        <end position="1052"/>
    </location>
</feature>
<feature type="region of interest" description="Disordered" evidence="10">
    <location>
        <begin position="770"/>
        <end position="789"/>
    </location>
</feature>
<gene>
    <name evidence="11" type="primary">cep162_5</name>
    <name evidence="11" type="ORF">N1851_007310</name>
</gene>
<keyword evidence="7 9" id="KW-0175">Coiled coil</keyword>
<comment type="subcellular location">
    <subcellularLocation>
        <location evidence="1">Cytoplasm</location>
        <location evidence="1">Cytoskeleton</location>
        <location evidence="1">Microtubule organizing center</location>
        <location evidence="1">Centrosome</location>
        <location evidence="1">Centriole</location>
    </subcellularLocation>
</comment>
<dbReference type="InterPro" id="IPR038774">
    <property type="entry name" value="CEP162-like"/>
</dbReference>
<protein>
    <recommendedName>
        <fullName evidence="3">Centrosomal protein of 162 kDa</fullName>
    </recommendedName>
</protein>
<dbReference type="GO" id="GO:0005814">
    <property type="term" value="C:centriole"/>
    <property type="evidence" value="ECO:0007669"/>
    <property type="project" value="UniProtKB-SubCell"/>
</dbReference>
<comment type="similarity">
    <text evidence="2">Belongs to the CEP162 family.</text>
</comment>
<feature type="coiled-coil region" evidence="9">
    <location>
        <begin position="1083"/>
        <end position="1145"/>
    </location>
</feature>
<evidence type="ECO:0000256" key="10">
    <source>
        <dbReference type="SAM" id="MobiDB-lite"/>
    </source>
</evidence>
<feature type="compositionally biased region" description="Polar residues" evidence="10">
    <location>
        <begin position="258"/>
        <end position="267"/>
    </location>
</feature>
<evidence type="ECO:0000256" key="2">
    <source>
        <dbReference type="ARBA" id="ARBA00009485"/>
    </source>
</evidence>
<evidence type="ECO:0000256" key="5">
    <source>
        <dbReference type="ARBA" id="ARBA00022701"/>
    </source>
</evidence>
<evidence type="ECO:0000256" key="8">
    <source>
        <dbReference type="ARBA" id="ARBA00023212"/>
    </source>
</evidence>
<feature type="coiled-coil region" evidence="9">
    <location>
        <begin position="577"/>
        <end position="697"/>
    </location>
</feature>
<dbReference type="PANTHER" id="PTHR34031:SF1">
    <property type="entry name" value="CENTROSOMAL PROTEIN OF 162 KDA"/>
    <property type="match status" value="1"/>
</dbReference>
<comment type="caution">
    <text evidence="11">The sequence shown here is derived from an EMBL/GenBank/DDBJ whole genome shotgun (WGS) entry which is preliminary data.</text>
</comment>
<dbReference type="Proteomes" id="UP001174136">
    <property type="component" value="Unassembled WGS sequence"/>
</dbReference>
<evidence type="ECO:0000313" key="11">
    <source>
        <dbReference type="EMBL" id="KAK0151396.1"/>
    </source>
</evidence>
<reference evidence="11" key="1">
    <citation type="journal article" date="2023" name="Front. Mar. Sci.">
        <title>A new Merluccius polli reference genome to investigate the effects of global change in West African waters.</title>
        <authorList>
            <person name="Mateo J.L."/>
            <person name="Blanco-Fernandez C."/>
            <person name="Garcia-Vazquez E."/>
            <person name="Machado-Schiaffino G."/>
        </authorList>
    </citation>
    <scope>NUCLEOTIDE SEQUENCE</scope>
    <source>
        <strain evidence="11">C29</strain>
        <tissue evidence="11">Fin</tissue>
    </source>
</reference>
<dbReference type="EMBL" id="JAOPHQ010001241">
    <property type="protein sequence ID" value="KAK0151396.1"/>
    <property type="molecule type" value="Genomic_DNA"/>
</dbReference>
<keyword evidence="8" id="KW-0206">Cytoskeleton</keyword>
<keyword evidence="6" id="KW-0970">Cilium biogenesis/degradation</keyword>
<organism evidence="11 12">
    <name type="scientific">Merluccius polli</name>
    <name type="common">Benguela hake</name>
    <name type="synonym">Merluccius cadenati</name>
    <dbReference type="NCBI Taxonomy" id="89951"/>
    <lineage>
        <taxon>Eukaryota</taxon>
        <taxon>Metazoa</taxon>
        <taxon>Chordata</taxon>
        <taxon>Craniata</taxon>
        <taxon>Vertebrata</taxon>
        <taxon>Euteleostomi</taxon>
        <taxon>Actinopterygii</taxon>
        <taxon>Neopterygii</taxon>
        <taxon>Teleostei</taxon>
        <taxon>Neoteleostei</taxon>
        <taxon>Acanthomorphata</taxon>
        <taxon>Zeiogadaria</taxon>
        <taxon>Gadariae</taxon>
        <taxon>Gadiformes</taxon>
        <taxon>Gadoidei</taxon>
        <taxon>Merlucciidae</taxon>
        <taxon>Merluccius</taxon>
    </lineage>
</organism>
<keyword evidence="5" id="KW-0493">Microtubule</keyword>
<evidence type="ECO:0000256" key="9">
    <source>
        <dbReference type="SAM" id="Coils"/>
    </source>
</evidence>
<dbReference type="GO" id="GO:0005654">
    <property type="term" value="C:nucleoplasm"/>
    <property type="evidence" value="ECO:0007669"/>
    <property type="project" value="TreeGrafter"/>
</dbReference>
<keyword evidence="12" id="KW-1185">Reference proteome</keyword>
<accession>A0AA47P5E3</accession>
<evidence type="ECO:0000313" key="12">
    <source>
        <dbReference type="Proteomes" id="UP001174136"/>
    </source>
</evidence>
<feature type="region of interest" description="Disordered" evidence="10">
    <location>
        <begin position="935"/>
        <end position="965"/>
    </location>
</feature>
<feature type="compositionally biased region" description="Basic and acidic residues" evidence="10">
    <location>
        <begin position="243"/>
        <end position="256"/>
    </location>
</feature>
<feature type="coiled-coil region" evidence="9">
    <location>
        <begin position="1217"/>
        <end position="1265"/>
    </location>
</feature>
<dbReference type="GO" id="GO:0060271">
    <property type="term" value="P:cilium assembly"/>
    <property type="evidence" value="ECO:0007669"/>
    <property type="project" value="TreeGrafter"/>
</dbReference>